<dbReference type="InterPro" id="IPR022924">
    <property type="entry name" value="Cardiolipin_synthase"/>
</dbReference>
<evidence type="ECO:0000256" key="9">
    <source>
        <dbReference type="ARBA" id="ARBA00022737"/>
    </source>
</evidence>
<keyword evidence="13" id="KW-0594">Phospholipid biosynthesis</keyword>
<evidence type="ECO:0000256" key="15">
    <source>
        <dbReference type="NCBIfam" id="TIGR04265"/>
    </source>
</evidence>
<proteinExistence type="predicted"/>
<dbReference type="Pfam" id="PF13091">
    <property type="entry name" value="PLDc_2"/>
    <property type="match status" value="2"/>
</dbReference>
<dbReference type="Gene3D" id="3.30.870.10">
    <property type="entry name" value="Endonuclease Chain A"/>
    <property type="match status" value="2"/>
</dbReference>
<keyword evidence="11" id="KW-0443">Lipid metabolism</keyword>
<keyword evidence="20" id="KW-1185">Reference proteome</keyword>
<dbReference type="SMART" id="SM00155">
    <property type="entry name" value="PLDc"/>
    <property type="match status" value="2"/>
</dbReference>
<keyword evidence="10 16" id="KW-1133">Transmembrane helix</keyword>
<evidence type="ECO:0000256" key="16">
    <source>
        <dbReference type="SAM" id="Phobius"/>
    </source>
</evidence>
<dbReference type="GO" id="GO:0005576">
    <property type="term" value="C:extracellular region"/>
    <property type="evidence" value="ECO:0007669"/>
    <property type="project" value="UniProtKB-SubCell"/>
</dbReference>
<evidence type="ECO:0000256" key="8">
    <source>
        <dbReference type="ARBA" id="ARBA00022692"/>
    </source>
</evidence>
<feature type="transmembrane region" description="Helical" evidence="16">
    <location>
        <begin position="34"/>
        <end position="55"/>
    </location>
</feature>
<keyword evidence="9" id="KW-0677">Repeat</keyword>
<evidence type="ECO:0000256" key="13">
    <source>
        <dbReference type="ARBA" id="ARBA00023209"/>
    </source>
</evidence>
<gene>
    <name evidence="19" type="primary">cls</name>
    <name evidence="19" type="ORF">C6Y53_18170</name>
</gene>
<keyword evidence="17" id="KW-0732">Signal</keyword>
<dbReference type="Proteomes" id="UP000237655">
    <property type="component" value="Chromosome"/>
</dbReference>
<dbReference type="InterPro" id="IPR025202">
    <property type="entry name" value="PLD-like_dom"/>
</dbReference>
<keyword evidence="14" id="KW-1208">Phospholipid metabolism</keyword>
<feature type="domain" description="PLD phosphodiesterase" evidence="18">
    <location>
        <begin position="384"/>
        <end position="411"/>
    </location>
</feature>
<evidence type="ECO:0000313" key="20">
    <source>
        <dbReference type="Proteomes" id="UP000237655"/>
    </source>
</evidence>
<evidence type="ECO:0000256" key="11">
    <source>
        <dbReference type="ARBA" id="ARBA00023098"/>
    </source>
</evidence>
<accession>A0A2S0MU55</accession>
<dbReference type="RefSeq" id="WP_106473730.1">
    <property type="nucleotide sequence ID" value="NZ_CP027665.1"/>
</dbReference>
<dbReference type="KEGG" id="thas:C6Y53_18170"/>
<dbReference type="GO" id="GO:0005886">
    <property type="term" value="C:plasma membrane"/>
    <property type="evidence" value="ECO:0007669"/>
    <property type="project" value="UniProtKB-SubCell"/>
</dbReference>
<evidence type="ECO:0000256" key="14">
    <source>
        <dbReference type="ARBA" id="ARBA00023264"/>
    </source>
</evidence>
<evidence type="ECO:0000313" key="19">
    <source>
        <dbReference type="EMBL" id="AVO39426.1"/>
    </source>
</evidence>
<evidence type="ECO:0000256" key="3">
    <source>
        <dbReference type="ARBA" id="ARBA00004613"/>
    </source>
</evidence>
<dbReference type="NCBIfam" id="TIGR04265">
    <property type="entry name" value="bac_cardiolipin"/>
    <property type="match status" value="1"/>
</dbReference>
<evidence type="ECO:0000256" key="7">
    <source>
        <dbReference type="ARBA" id="ARBA00022679"/>
    </source>
</evidence>
<keyword evidence="4" id="KW-1003">Cell membrane</keyword>
<evidence type="ECO:0000256" key="2">
    <source>
        <dbReference type="ARBA" id="ARBA00004236"/>
    </source>
</evidence>
<name>A0A2S0MU55_9RHOB</name>
<evidence type="ECO:0000259" key="18">
    <source>
        <dbReference type="PROSITE" id="PS50035"/>
    </source>
</evidence>
<dbReference type="EC" id="2.7.8.-" evidence="15"/>
<evidence type="ECO:0000256" key="6">
    <source>
        <dbReference type="ARBA" id="ARBA00022525"/>
    </source>
</evidence>
<feature type="signal peptide" evidence="17">
    <location>
        <begin position="1"/>
        <end position="24"/>
    </location>
</feature>
<dbReference type="EMBL" id="CP027665">
    <property type="protein sequence ID" value="AVO39426.1"/>
    <property type="molecule type" value="Genomic_DNA"/>
</dbReference>
<dbReference type="AlphaFoldDB" id="A0A2S0MU55"/>
<dbReference type="PROSITE" id="PS50035">
    <property type="entry name" value="PLD"/>
    <property type="match status" value="2"/>
</dbReference>
<keyword evidence="6" id="KW-0964">Secreted</keyword>
<dbReference type="FunFam" id="3.30.870.10:FF:000014">
    <property type="entry name" value="Cardiolipin synthase"/>
    <property type="match status" value="1"/>
</dbReference>
<evidence type="ECO:0000256" key="17">
    <source>
        <dbReference type="SAM" id="SignalP"/>
    </source>
</evidence>
<protein>
    <recommendedName>
        <fullName evidence="15">Cardiolipin synthase</fullName>
        <ecNumber evidence="15">2.7.8.-</ecNumber>
    </recommendedName>
</protein>
<keyword evidence="8 16" id="KW-0812">Transmembrane</keyword>
<dbReference type="PANTHER" id="PTHR21248:SF22">
    <property type="entry name" value="PHOSPHOLIPASE D"/>
    <property type="match status" value="1"/>
</dbReference>
<evidence type="ECO:0000256" key="4">
    <source>
        <dbReference type="ARBA" id="ARBA00022475"/>
    </source>
</evidence>
<sequence>MWIILSSVLVAALLAAAVAFSLRAARTARTPQGAVGWVVFLLSAPHLAVPLYLFLGNHRFRGYVTARRQSEQVIAGIRNQALAYSPPPGATPIDLGPFEYCAGLPALRGNSGRLLVDGAAAFDAMFEAIDAARHYLLVQFYIFRDDELGRALADRLIAAAGRGVTVRMIMDPVGSFRLPRAYVQRLYDAGIELVEGDTSPLPTIRFRLNFRNHRKTVIADGETGFTGGLNVGDEYMGRDPHFGDWRDTMIELRGPMVAQLQLIFAEDWHYGTGENLLESLNWHPTHAEADATGLIVATGPADQNETGNLMFFSAINAARDRCWIASPYFVPDTDILSALRNAALRGVDVRLLVPDVIDHRMPWLAAFSYFDEIREAGARVFRYTSGFMHQKVILIDDTIGAVGTANLDNRSFRLNFEAMAMFFNASVARDVATMLDADFDRAYELDRMLAQQPAHIRWAAPLARLFSPLL</sequence>
<dbReference type="GO" id="GO:0032049">
    <property type="term" value="P:cardiolipin biosynthetic process"/>
    <property type="evidence" value="ECO:0007669"/>
    <property type="project" value="UniProtKB-UniRule"/>
</dbReference>
<reference evidence="20" key="1">
    <citation type="submission" date="2018-03" db="EMBL/GenBank/DDBJ databases">
        <title>Genomic analysis of the strain SH-1 isolated from shrimp intestine.</title>
        <authorList>
            <person name="Kim Y.-S."/>
            <person name="Kim S.-E."/>
            <person name="Kim K.-H."/>
        </authorList>
    </citation>
    <scope>NUCLEOTIDE SEQUENCE [LARGE SCALE GENOMIC DNA]</scope>
    <source>
        <strain evidence="20">SH-1</strain>
    </source>
</reference>
<dbReference type="InterPro" id="IPR001736">
    <property type="entry name" value="PLipase_D/transphosphatidylase"/>
</dbReference>
<keyword evidence="7" id="KW-0808">Transferase</keyword>
<keyword evidence="5" id="KW-0444">Lipid biosynthesis</keyword>
<evidence type="ECO:0000256" key="5">
    <source>
        <dbReference type="ARBA" id="ARBA00022516"/>
    </source>
</evidence>
<dbReference type="SUPFAM" id="SSF56024">
    <property type="entry name" value="Phospholipase D/nuclease"/>
    <property type="match status" value="2"/>
</dbReference>
<comment type="subcellular location">
    <subcellularLocation>
        <location evidence="2">Cell membrane</location>
    </subcellularLocation>
    <subcellularLocation>
        <location evidence="3">Secreted</location>
    </subcellularLocation>
</comment>
<feature type="chain" id="PRO_5015485373" description="Cardiolipin synthase" evidence="17">
    <location>
        <begin position="25"/>
        <end position="470"/>
    </location>
</feature>
<evidence type="ECO:0000256" key="1">
    <source>
        <dbReference type="ARBA" id="ARBA00003145"/>
    </source>
</evidence>
<evidence type="ECO:0000256" key="10">
    <source>
        <dbReference type="ARBA" id="ARBA00022989"/>
    </source>
</evidence>
<keyword evidence="12 16" id="KW-0472">Membrane</keyword>
<organism evidence="19 20">
    <name type="scientific">Pukyongiella litopenaei</name>
    <dbReference type="NCBI Taxonomy" id="2605946"/>
    <lineage>
        <taxon>Bacteria</taxon>
        <taxon>Pseudomonadati</taxon>
        <taxon>Pseudomonadota</taxon>
        <taxon>Alphaproteobacteria</taxon>
        <taxon>Rhodobacterales</taxon>
        <taxon>Paracoccaceae</taxon>
        <taxon>Pukyongiella</taxon>
    </lineage>
</organism>
<dbReference type="GO" id="GO:0008808">
    <property type="term" value="F:cardiolipin synthase activity"/>
    <property type="evidence" value="ECO:0007669"/>
    <property type="project" value="UniProtKB-UniRule"/>
</dbReference>
<evidence type="ECO:0000256" key="12">
    <source>
        <dbReference type="ARBA" id="ARBA00023136"/>
    </source>
</evidence>
<feature type="domain" description="PLD phosphodiesterase" evidence="18">
    <location>
        <begin position="208"/>
        <end position="235"/>
    </location>
</feature>
<dbReference type="PANTHER" id="PTHR21248">
    <property type="entry name" value="CARDIOLIPIN SYNTHASE"/>
    <property type="match status" value="1"/>
</dbReference>
<comment type="function">
    <text evidence="1">Could be a virulence factor.</text>
</comment>